<keyword evidence="2" id="KW-1185">Reference proteome</keyword>
<evidence type="ECO:0000313" key="2">
    <source>
        <dbReference type="Proteomes" id="UP001497700"/>
    </source>
</evidence>
<accession>A0ACB9ZC98</accession>
<comment type="caution">
    <text evidence="1">The sequence shown here is derived from an EMBL/GenBank/DDBJ whole genome shotgun (WGS) entry which is preliminary data.</text>
</comment>
<sequence length="258" mass="27991">MSTTIFPPNNPNSPAANGSSVPQHDGADSAKAPQPAPDPTPTPPKPTDGGAASKPSASHEKIAYRLLSHTEWAQYCRGVGVFKDDESEQIIRPTSQWWPPNGFRDGLYRDVLIEKTKFGYWFRAIGTVTWTLMLIQIAISAVLTALGSLPSKDGTAITSIAAVNTCVGGILALLHNSGLPDRYRKDKNEFYKIEEHLKAIVDTAVVPADQDLNEVLAGCFDMFRQARQTVQNNHPASYTASPGKTPAPKVSQIIEPKK</sequence>
<gene>
    <name evidence="1" type="ORF">F4820DRAFT_30052</name>
</gene>
<protein>
    <submittedName>
        <fullName evidence="1">Uncharacterized protein</fullName>
    </submittedName>
</protein>
<dbReference type="EMBL" id="MU393431">
    <property type="protein sequence ID" value="KAI4869364.1"/>
    <property type="molecule type" value="Genomic_DNA"/>
</dbReference>
<organism evidence="1 2">
    <name type="scientific">Hypoxylon rubiginosum</name>
    <dbReference type="NCBI Taxonomy" id="110542"/>
    <lineage>
        <taxon>Eukaryota</taxon>
        <taxon>Fungi</taxon>
        <taxon>Dikarya</taxon>
        <taxon>Ascomycota</taxon>
        <taxon>Pezizomycotina</taxon>
        <taxon>Sordariomycetes</taxon>
        <taxon>Xylariomycetidae</taxon>
        <taxon>Xylariales</taxon>
        <taxon>Hypoxylaceae</taxon>
        <taxon>Hypoxylon</taxon>
    </lineage>
</organism>
<proteinExistence type="predicted"/>
<reference evidence="1 2" key="1">
    <citation type="journal article" date="2022" name="New Phytol.">
        <title>Ecological generalism drives hyperdiversity of secondary metabolite gene clusters in xylarialean endophytes.</title>
        <authorList>
            <person name="Franco M.E.E."/>
            <person name="Wisecaver J.H."/>
            <person name="Arnold A.E."/>
            <person name="Ju Y.M."/>
            <person name="Slot J.C."/>
            <person name="Ahrendt S."/>
            <person name="Moore L.P."/>
            <person name="Eastman K.E."/>
            <person name="Scott K."/>
            <person name="Konkel Z."/>
            <person name="Mondo S.J."/>
            <person name="Kuo A."/>
            <person name="Hayes R.D."/>
            <person name="Haridas S."/>
            <person name="Andreopoulos B."/>
            <person name="Riley R."/>
            <person name="LaButti K."/>
            <person name="Pangilinan J."/>
            <person name="Lipzen A."/>
            <person name="Amirebrahimi M."/>
            <person name="Yan J."/>
            <person name="Adam C."/>
            <person name="Keymanesh K."/>
            <person name="Ng V."/>
            <person name="Louie K."/>
            <person name="Northen T."/>
            <person name="Drula E."/>
            <person name="Henrissat B."/>
            <person name="Hsieh H.M."/>
            <person name="Youens-Clark K."/>
            <person name="Lutzoni F."/>
            <person name="Miadlikowska J."/>
            <person name="Eastwood D.C."/>
            <person name="Hamelin R.C."/>
            <person name="Grigoriev I.V."/>
            <person name="U'Ren J.M."/>
        </authorList>
    </citation>
    <scope>NUCLEOTIDE SEQUENCE [LARGE SCALE GENOMIC DNA]</scope>
    <source>
        <strain evidence="1 2">CBS 119005</strain>
    </source>
</reference>
<evidence type="ECO:0000313" key="1">
    <source>
        <dbReference type="EMBL" id="KAI4869364.1"/>
    </source>
</evidence>
<name>A0ACB9ZC98_9PEZI</name>
<dbReference type="Proteomes" id="UP001497700">
    <property type="component" value="Unassembled WGS sequence"/>
</dbReference>